<evidence type="ECO:0000313" key="7">
    <source>
        <dbReference type="EMBL" id="CAD5114705.1"/>
    </source>
</evidence>
<keyword evidence="4" id="KW-0560">Oxidoreductase</keyword>
<keyword evidence="3" id="KW-0223">Dioxygenase</keyword>
<dbReference type="OrthoDB" id="10257314at2759"/>
<comment type="caution">
    <text evidence="7">The sequence shown here is derived from an EMBL/GenBank/DDBJ whole genome shotgun (WGS) entry which is preliminary data.</text>
</comment>
<dbReference type="InterPro" id="IPR042098">
    <property type="entry name" value="TauD-like_sf"/>
</dbReference>
<dbReference type="PANTHER" id="PTHR43779:SF3">
    <property type="entry name" value="(3R)-3-[(CARBOXYMETHYL)AMINO]FATTY ACID OXYGENASE_DECARBOXYLASE"/>
    <property type="match status" value="1"/>
</dbReference>
<dbReference type="InterPro" id="IPR003819">
    <property type="entry name" value="TauD/TfdA-like"/>
</dbReference>
<reference evidence="7 8" key="1">
    <citation type="submission" date="2020-08" db="EMBL/GenBank/DDBJ databases">
        <authorList>
            <person name="Hejnol A."/>
        </authorList>
    </citation>
    <scope>NUCLEOTIDE SEQUENCE [LARGE SCALE GENOMIC DNA]</scope>
</reference>
<feature type="domain" description="TauD/TfdA-like" evidence="6">
    <location>
        <begin position="11"/>
        <end position="271"/>
    </location>
</feature>
<organism evidence="7 8">
    <name type="scientific">Dimorphilus gyrociliatus</name>
    <dbReference type="NCBI Taxonomy" id="2664684"/>
    <lineage>
        <taxon>Eukaryota</taxon>
        <taxon>Metazoa</taxon>
        <taxon>Spiralia</taxon>
        <taxon>Lophotrochozoa</taxon>
        <taxon>Annelida</taxon>
        <taxon>Polychaeta</taxon>
        <taxon>Polychaeta incertae sedis</taxon>
        <taxon>Dinophilidae</taxon>
        <taxon>Dimorphilus</taxon>
    </lineage>
</organism>
<dbReference type="Proteomes" id="UP000549394">
    <property type="component" value="Unassembled WGS sequence"/>
</dbReference>
<keyword evidence="2" id="KW-0479">Metal-binding</keyword>
<dbReference type="AlphaFoldDB" id="A0A7I8VEA8"/>
<dbReference type="InterPro" id="IPR051178">
    <property type="entry name" value="TfdA_dioxygenase"/>
</dbReference>
<comment type="similarity">
    <text evidence="1">Belongs to the TfdA dioxygenase family.</text>
</comment>
<dbReference type="Gene3D" id="3.60.130.10">
    <property type="entry name" value="Clavaminate synthase-like"/>
    <property type="match status" value="1"/>
</dbReference>
<keyword evidence="5" id="KW-0408">Iron</keyword>
<evidence type="ECO:0000256" key="3">
    <source>
        <dbReference type="ARBA" id="ARBA00022964"/>
    </source>
</evidence>
<evidence type="ECO:0000313" key="8">
    <source>
        <dbReference type="Proteomes" id="UP000549394"/>
    </source>
</evidence>
<gene>
    <name evidence="7" type="ORF">DGYR_LOCUS3530</name>
</gene>
<name>A0A7I8VEA8_9ANNE</name>
<keyword evidence="8" id="KW-1185">Reference proteome</keyword>
<dbReference type="GO" id="GO:0046872">
    <property type="term" value="F:metal ion binding"/>
    <property type="evidence" value="ECO:0007669"/>
    <property type="project" value="UniProtKB-KW"/>
</dbReference>
<dbReference type="GO" id="GO:0051213">
    <property type="term" value="F:dioxygenase activity"/>
    <property type="evidence" value="ECO:0007669"/>
    <property type="project" value="UniProtKB-KW"/>
</dbReference>
<dbReference type="Pfam" id="PF02668">
    <property type="entry name" value="TauD"/>
    <property type="match status" value="1"/>
</dbReference>
<dbReference type="PANTHER" id="PTHR43779">
    <property type="entry name" value="DIOXYGENASE RV0097-RELATED"/>
    <property type="match status" value="1"/>
</dbReference>
<evidence type="ECO:0000256" key="4">
    <source>
        <dbReference type="ARBA" id="ARBA00023002"/>
    </source>
</evidence>
<accession>A0A7I8VEA8</accession>
<evidence type="ECO:0000256" key="1">
    <source>
        <dbReference type="ARBA" id="ARBA00005896"/>
    </source>
</evidence>
<dbReference type="EMBL" id="CAJFCJ010000005">
    <property type="protein sequence ID" value="CAD5114705.1"/>
    <property type="molecule type" value="Genomic_DNA"/>
</dbReference>
<evidence type="ECO:0000256" key="5">
    <source>
        <dbReference type="ARBA" id="ARBA00023004"/>
    </source>
</evidence>
<dbReference type="SUPFAM" id="SSF51197">
    <property type="entry name" value="Clavaminate synthase-like"/>
    <property type="match status" value="1"/>
</dbReference>
<sequence length="333" mass="37639">MAKYDLKALPIGYEVHGINLKNELPADIVDQIRKDTIKHKILVFKNQGVILPQRQLQITRWFGDIEELGIEEHARVKGCTGVLRVSNDELEGLRGFGTSGFHIDGGFLHNPCANSIYHIVSCPKAGKTVFIDLAKIIENLAQEMLLRWERLWPVWTYKQILGSCNSGPTVVAHPLIYPHPLTSQPTLAIAMGKIKRFIWDMGTATERKATREESTSILKEIQNELDKNVQYAHAWESGDFIITDNLAVGHYADADTQMTKEEVGLRVMHRTCVRGKFVPFKNDCIPIEPSITAPNSEELPSLTDLELNLPDDVVKDIENRIEEIKKEELPIKD</sequence>
<evidence type="ECO:0000256" key="2">
    <source>
        <dbReference type="ARBA" id="ARBA00022723"/>
    </source>
</evidence>
<proteinExistence type="inferred from homology"/>
<evidence type="ECO:0000259" key="6">
    <source>
        <dbReference type="Pfam" id="PF02668"/>
    </source>
</evidence>
<protein>
    <submittedName>
        <fullName evidence="7">DgyrCDS3748</fullName>
    </submittedName>
</protein>